<gene>
    <name evidence="1" type="ORF">LY89DRAFT_187736</name>
</gene>
<dbReference type="Proteomes" id="UP000070700">
    <property type="component" value="Unassembled WGS sequence"/>
</dbReference>
<dbReference type="KEGG" id="psco:LY89DRAFT_187736"/>
<keyword evidence="2" id="KW-1185">Reference proteome</keyword>
<organism evidence="1 2">
    <name type="scientific">Mollisia scopiformis</name>
    <name type="common">Conifer needle endophyte fungus</name>
    <name type="synonym">Phialocephala scopiformis</name>
    <dbReference type="NCBI Taxonomy" id="149040"/>
    <lineage>
        <taxon>Eukaryota</taxon>
        <taxon>Fungi</taxon>
        <taxon>Dikarya</taxon>
        <taxon>Ascomycota</taxon>
        <taxon>Pezizomycotina</taxon>
        <taxon>Leotiomycetes</taxon>
        <taxon>Helotiales</taxon>
        <taxon>Mollisiaceae</taxon>
        <taxon>Mollisia</taxon>
    </lineage>
</organism>
<dbReference type="InParanoid" id="A0A194XV71"/>
<dbReference type="AlphaFoldDB" id="A0A194XV71"/>
<dbReference type="EMBL" id="KQ947405">
    <property type="protein sequence ID" value="KUJ23607.1"/>
    <property type="molecule type" value="Genomic_DNA"/>
</dbReference>
<evidence type="ECO:0000313" key="1">
    <source>
        <dbReference type="EMBL" id="KUJ23607.1"/>
    </source>
</evidence>
<proteinExistence type="predicted"/>
<name>A0A194XV71_MOLSC</name>
<dbReference type="RefSeq" id="XP_018077962.1">
    <property type="nucleotide sequence ID" value="XM_018205682.1"/>
</dbReference>
<protein>
    <submittedName>
        <fullName evidence="1">Uncharacterized protein</fullName>
    </submittedName>
</protein>
<reference evidence="1 2" key="1">
    <citation type="submission" date="2015-10" db="EMBL/GenBank/DDBJ databases">
        <title>Full genome of DAOMC 229536 Phialocephala scopiformis, a fungal endophyte of spruce producing the potent anti-insectan compound rugulosin.</title>
        <authorList>
            <consortium name="DOE Joint Genome Institute"/>
            <person name="Walker A.K."/>
            <person name="Frasz S.L."/>
            <person name="Seifert K.A."/>
            <person name="Miller J.D."/>
            <person name="Mondo S.J."/>
            <person name="Labutti K."/>
            <person name="Lipzen A."/>
            <person name="Dockter R."/>
            <person name="Kennedy M."/>
            <person name="Grigoriev I.V."/>
            <person name="Spatafora J.W."/>
        </authorList>
    </citation>
    <scope>NUCLEOTIDE SEQUENCE [LARGE SCALE GENOMIC DNA]</scope>
    <source>
        <strain evidence="1 2">CBS 120377</strain>
    </source>
</reference>
<evidence type="ECO:0000313" key="2">
    <source>
        <dbReference type="Proteomes" id="UP000070700"/>
    </source>
</evidence>
<sequence length="377" mass="43140">MDSTLLGQDSKSSALVYHIYHTGSKKHNFSVHTISDSRTILTLDEPALSNVTTGKGQHPLNDDTLFERRNTWSSIPTKVKRGKYLETRAHDPRTETSPYYVHLPTLYGHCPPYTLRHGGTKRAPPAGLMHQSLFWRKWTMQFGDVLAEDGVIDGRGVVNIKYGTKNGEHGTLKGHSVRGRRYMGESGKEWHAMQNTLPEDNMKHMSKLKPEEVVHLAWAAPLSTRTREYHFRWRDFAFKWKGTKNVGRAQNIFQPFMRYAHLKLVVVVPGRDVNVKEEELLLAQYTCVPASRKAGRLELYQDTIDSFLVEHIHDTFQLRELTVNEKKSLAQVQHSDIKSDQRLRDVLVASAMCMIISEYQKRQVIIQLILLALNATG</sequence>
<dbReference type="GeneID" id="28815408"/>
<dbReference type="OrthoDB" id="3924768at2759"/>
<accession>A0A194XV71</accession>